<proteinExistence type="predicted"/>
<dbReference type="EMBL" id="HG315671">
    <property type="protein sequence ID" value="CDF78993.1"/>
    <property type="molecule type" value="Genomic_DNA"/>
</dbReference>
<dbReference type="PATRIC" id="fig|1347342.6.peg.1291"/>
<name>T2KKM4_FORAG</name>
<gene>
    <name evidence="2" type="ORF">BN863_12810</name>
</gene>
<reference evidence="2 3" key="1">
    <citation type="journal article" date="2013" name="Appl. Environ. Microbiol.">
        <title>The genome of the alga-associated marine flavobacterium Formosa agariphila KMM 3901T reveals a broad potential for degradation of algal polysaccharides.</title>
        <authorList>
            <person name="Mann A.J."/>
            <person name="Hahnke R.L."/>
            <person name="Huang S."/>
            <person name="Werner J."/>
            <person name="Xing P."/>
            <person name="Barbeyron T."/>
            <person name="Huettel B."/>
            <person name="Stueber K."/>
            <person name="Reinhardt R."/>
            <person name="Harder J."/>
            <person name="Gloeckner F.O."/>
            <person name="Amann R.I."/>
            <person name="Teeling H."/>
        </authorList>
    </citation>
    <scope>NUCLEOTIDE SEQUENCE [LARGE SCALE GENOMIC DNA]</scope>
    <source>
        <strain evidence="3">DSM 15362 / KCTC 12365 / LMG 23005 / KMM 3901</strain>
    </source>
</reference>
<feature type="coiled-coil region" evidence="1">
    <location>
        <begin position="56"/>
        <end position="83"/>
    </location>
</feature>
<dbReference type="Proteomes" id="UP000016160">
    <property type="component" value="Chromosome"/>
</dbReference>
<keyword evidence="1" id="KW-0175">Coiled coil</keyword>
<protein>
    <submittedName>
        <fullName evidence="2">Uncharacterized protein</fullName>
    </submittedName>
</protein>
<dbReference type="AlphaFoldDB" id="T2KKM4"/>
<dbReference type="STRING" id="1347342.BN863_12810"/>
<evidence type="ECO:0000313" key="2">
    <source>
        <dbReference type="EMBL" id="CDF78993.1"/>
    </source>
</evidence>
<organism evidence="2 3">
    <name type="scientific">Formosa agariphila (strain DSM 15362 / KCTC 12365 / LMG 23005 / KMM 3901 / M-2Alg 35-1)</name>
    <dbReference type="NCBI Taxonomy" id="1347342"/>
    <lineage>
        <taxon>Bacteria</taxon>
        <taxon>Pseudomonadati</taxon>
        <taxon>Bacteroidota</taxon>
        <taxon>Flavobacteriia</taxon>
        <taxon>Flavobacteriales</taxon>
        <taxon>Flavobacteriaceae</taxon>
        <taxon>Formosa</taxon>
    </lineage>
</organism>
<keyword evidence="3" id="KW-1185">Reference proteome</keyword>
<sequence length="92" mass="10736">MNTLRKIASILLLVVVCTSCDVEELVEKITGETCEVLIIKLYDEYDEYINEVINNDNLSQEEKDKLIAEYEDLRDEKVQEVQDTCEDELDIF</sequence>
<evidence type="ECO:0000256" key="1">
    <source>
        <dbReference type="SAM" id="Coils"/>
    </source>
</evidence>
<accession>T2KKM4</accession>
<evidence type="ECO:0000313" key="3">
    <source>
        <dbReference type="Proteomes" id="UP000016160"/>
    </source>
</evidence>
<dbReference type="RefSeq" id="WP_038528751.1">
    <property type="nucleotide sequence ID" value="NZ_HG315671.1"/>
</dbReference>
<dbReference type="HOGENOM" id="CLU_2408968_0_0_10"/>